<dbReference type="EMBL" id="JABANO010016644">
    <property type="protein sequence ID" value="KAF4734822.1"/>
    <property type="molecule type" value="Genomic_DNA"/>
</dbReference>
<evidence type="ECO:0000313" key="1">
    <source>
        <dbReference type="EMBL" id="KAF4734822.1"/>
    </source>
</evidence>
<gene>
    <name evidence="1" type="ORF">FOZ63_020797</name>
</gene>
<accession>A0A7J6SQH7</accession>
<sequence length="83" mass="9526">MLKAVRRLSCLLCGNSCMLLETPVRRYNFVPINIKRTKPHITRVVTVFFGSAAHAGFYIDAGFRCDDINLEVYECIYEMPEHA</sequence>
<name>A0A7J6SQH7_PEROL</name>
<comment type="caution">
    <text evidence="1">The sequence shown here is derived from an EMBL/GenBank/DDBJ whole genome shotgun (WGS) entry which is preliminary data.</text>
</comment>
<evidence type="ECO:0000313" key="2">
    <source>
        <dbReference type="Proteomes" id="UP000553632"/>
    </source>
</evidence>
<dbReference type="AlphaFoldDB" id="A0A7J6SQH7"/>
<keyword evidence="2" id="KW-1185">Reference proteome</keyword>
<proteinExistence type="predicted"/>
<dbReference type="Proteomes" id="UP000553632">
    <property type="component" value="Unassembled WGS sequence"/>
</dbReference>
<organism evidence="1 2">
    <name type="scientific">Perkinsus olseni</name>
    <name type="common">Perkinsus atlanticus</name>
    <dbReference type="NCBI Taxonomy" id="32597"/>
    <lineage>
        <taxon>Eukaryota</taxon>
        <taxon>Sar</taxon>
        <taxon>Alveolata</taxon>
        <taxon>Perkinsozoa</taxon>
        <taxon>Perkinsea</taxon>
        <taxon>Perkinsida</taxon>
        <taxon>Perkinsidae</taxon>
        <taxon>Perkinsus</taxon>
    </lineage>
</organism>
<protein>
    <submittedName>
        <fullName evidence="1">Uncharacterized protein</fullName>
    </submittedName>
</protein>
<reference evidence="1 2" key="1">
    <citation type="submission" date="2020-04" db="EMBL/GenBank/DDBJ databases">
        <title>Perkinsus olseni comparative genomics.</title>
        <authorList>
            <person name="Bogema D.R."/>
        </authorList>
    </citation>
    <scope>NUCLEOTIDE SEQUENCE [LARGE SCALE GENOMIC DNA]</scope>
    <source>
        <strain evidence="1 2">ATCC PRA-207</strain>
    </source>
</reference>